<reference evidence="15" key="2">
    <citation type="submission" date="2025-09" db="UniProtKB">
        <authorList>
            <consortium name="Ensembl"/>
        </authorList>
    </citation>
    <scope>IDENTIFICATION</scope>
</reference>
<keyword evidence="5" id="KW-0963">Cytoplasm</keyword>
<dbReference type="InterPro" id="IPR042091">
    <property type="entry name" value="Ska2_N"/>
</dbReference>
<keyword evidence="8" id="KW-0498">Mitosis</keyword>
<keyword evidence="10" id="KW-0206">Cytoskeleton</keyword>
<dbReference type="Gene3D" id="6.10.250.1380">
    <property type="match status" value="1"/>
</dbReference>
<dbReference type="Pfam" id="PF16740">
    <property type="entry name" value="SKA2"/>
    <property type="match status" value="1"/>
</dbReference>
<dbReference type="PANTHER" id="PTHR32017:SF3">
    <property type="entry name" value="SPINDLE AND KINETOCHORE-ASSOCIATED PROTEIN 2"/>
    <property type="match status" value="1"/>
</dbReference>
<keyword evidence="4" id="KW-0158">Chromosome</keyword>
<comment type="subcellular location">
    <subcellularLocation>
        <location evidence="2">Chromosome</location>
        <location evidence="2">Centromere</location>
        <location evidence="2">Kinetochore</location>
    </subcellularLocation>
    <subcellularLocation>
        <location evidence="1">Cytoplasm</location>
        <location evidence="1">Cytoskeleton</location>
        <location evidence="1">Spindle</location>
    </subcellularLocation>
</comment>
<dbReference type="Proteomes" id="UP000694522">
    <property type="component" value="Unplaced"/>
</dbReference>
<evidence type="ECO:0000256" key="3">
    <source>
        <dbReference type="ARBA" id="ARBA00010684"/>
    </source>
</evidence>
<evidence type="ECO:0000256" key="11">
    <source>
        <dbReference type="ARBA" id="ARBA00023306"/>
    </source>
</evidence>
<protein>
    <recommendedName>
        <fullName evidence="13">Protein FAM33A</fullName>
    </recommendedName>
</protein>
<keyword evidence="9" id="KW-0995">Kinetochore</keyword>
<feature type="domain" description="Ska2 N-terminal" evidence="14">
    <location>
        <begin position="2"/>
        <end position="112"/>
    </location>
</feature>
<reference evidence="15" key="1">
    <citation type="submission" date="2025-08" db="UniProtKB">
        <authorList>
            <consortium name="Ensembl"/>
        </authorList>
    </citation>
    <scope>IDENTIFICATION</scope>
</reference>
<keyword evidence="16" id="KW-1185">Reference proteome</keyword>
<evidence type="ECO:0000256" key="2">
    <source>
        <dbReference type="ARBA" id="ARBA00004629"/>
    </source>
</evidence>
<evidence type="ECO:0000256" key="12">
    <source>
        <dbReference type="ARBA" id="ARBA00023328"/>
    </source>
</evidence>
<evidence type="ECO:0000256" key="6">
    <source>
        <dbReference type="ARBA" id="ARBA00022618"/>
    </source>
</evidence>
<accession>A0A8B9FE60</accession>
<dbReference type="GO" id="GO:0005876">
    <property type="term" value="C:spindle microtubule"/>
    <property type="evidence" value="ECO:0007669"/>
    <property type="project" value="InterPro"/>
</dbReference>
<keyword evidence="11" id="KW-0131">Cell cycle</keyword>
<comment type="similarity">
    <text evidence="3">Belongs to the SKA2 family.</text>
</comment>
<dbReference type="GO" id="GO:0051301">
    <property type="term" value="P:cell division"/>
    <property type="evidence" value="ECO:0007669"/>
    <property type="project" value="UniProtKB-KW"/>
</dbReference>
<evidence type="ECO:0000256" key="4">
    <source>
        <dbReference type="ARBA" id="ARBA00022454"/>
    </source>
</evidence>
<dbReference type="PANTHER" id="PTHR32017">
    <property type="entry name" value="SPINDLE AND KINETOCHORE-ASSOCIATED PROTEIN 2"/>
    <property type="match status" value="1"/>
</dbReference>
<evidence type="ECO:0000313" key="15">
    <source>
        <dbReference type="Ensembl" id="ENSACOP00000007239.1"/>
    </source>
</evidence>
<sequence length="139" mass="15895">METAVTKLETLFQKVESDLDYIRHRLEFEILKGLPDDLAPEENPVALLEEISMVKSRYKMLCMKMKKVFEEQRESIKRISAALVNTMKIVWVLKQRAGLERLPLSEEEQAAALELTVQLVMEEPSSLGSTSTASTEEEH</sequence>
<keyword evidence="12" id="KW-0137">Centromere</keyword>
<dbReference type="GO" id="GO:0000278">
    <property type="term" value="P:mitotic cell cycle"/>
    <property type="evidence" value="ECO:0007669"/>
    <property type="project" value="TreeGrafter"/>
</dbReference>
<organism evidence="15 16">
    <name type="scientific">Amazona collaria</name>
    <name type="common">yellow-billed parrot</name>
    <dbReference type="NCBI Taxonomy" id="241587"/>
    <lineage>
        <taxon>Eukaryota</taxon>
        <taxon>Metazoa</taxon>
        <taxon>Chordata</taxon>
        <taxon>Craniata</taxon>
        <taxon>Vertebrata</taxon>
        <taxon>Euteleostomi</taxon>
        <taxon>Archelosauria</taxon>
        <taxon>Archosauria</taxon>
        <taxon>Dinosauria</taxon>
        <taxon>Saurischia</taxon>
        <taxon>Theropoda</taxon>
        <taxon>Coelurosauria</taxon>
        <taxon>Aves</taxon>
        <taxon>Neognathae</taxon>
        <taxon>Neoaves</taxon>
        <taxon>Telluraves</taxon>
        <taxon>Australaves</taxon>
        <taxon>Psittaciformes</taxon>
        <taxon>Psittacidae</taxon>
        <taxon>Amazona</taxon>
    </lineage>
</organism>
<evidence type="ECO:0000256" key="1">
    <source>
        <dbReference type="ARBA" id="ARBA00004186"/>
    </source>
</evidence>
<evidence type="ECO:0000313" key="16">
    <source>
        <dbReference type="Proteomes" id="UP000694522"/>
    </source>
</evidence>
<evidence type="ECO:0000256" key="9">
    <source>
        <dbReference type="ARBA" id="ARBA00022838"/>
    </source>
</evidence>
<dbReference type="GO" id="GO:0007059">
    <property type="term" value="P:chromosome segregation"/>
    <property type="evidence" value="ECO:0007669"/>
    <property type="project" value="InterPro"/>
</dbReference>
<proteinExistence type="inferred from homology"/>
<keyword evidence="7" id="KW-0493">Microtubule</keyword>
<dbReference type="InterPro" id="IPR026762">
    <property type="entry name" value="Ska2"/>
</dbReference>
<evidence type="ECO:0000256" key="10">
    <source>
        <dbReference type="ARBA" id="ARBA00023212"/>
    </source>
</evidence>
<keyword evidence="6" id="KW-0132">Cell division</keyword>
<dbReference type="GO" id="GO:0000940">
    <property type="term" value="C:outer kinetochore"/>
    <property type="evidence" value="ECO:0007669"/>
    <property type="project" value="InterPro"/>
</dbReference>
<evidence type="ECO:0000256" key="5">
    <source>
        <dbReference type="ARBA" id="ARBA00022490"/>
    </source>
</evidence>
<dbReference type="AlphaFoldDB" id="A0A8B9FE60"/>
<name>A0A8B9FE60_9PSIT</name>
<evidence type="ECO:0000256" key="7">
    <source>
        <dbReference type="ARBA" id="ARBA00022701"/>
    </source>
</evidence>
<evidence type="ECO:0000259" key="14">
    <source>
        <dbReference type="Pfam" id="PF16740"/>
    </source>
</evidence>
<evidence type="ECO:0000256" key="8">
    <source>
        <dbReference type="ARBA" id="ARBA00022776"/>
    </source>
</evidence>
<evidence type="ECO:0000256" key="13">
    <source>
        <dbReference type="ARBA" id="ARBA00029651"/>
    </source>
</evidence>
<dbReference type="Ensembl" id="ENSACOT00000007493.1">
    <property type="protein sequence ID" value="ENSACOP00000007239.1"/>
    <property type="gene ID" value="ENSACOG00000005074.1"/>
</dbReference>
<dbReference type="GO" id="GO:0008017">
    <property type="term" value="F:microtubule binding"/>
    <property type="evidence" value="ECO:0007669"/>
    <property type="project" value="InterPro"/>
</dbReference>